<dbReference type="InterPro" id="IPR011008">
    <property type="entry name" value="Dimeric_a/b-barrel"/>
</dbReference>
<evidence type="ECO:0000256" key="3">
    <source>
        <dbReference type="ARBA" id="ARBA00022617"/>
    </source>
</evidence>
<name>A0A846YK24_9NOCA</name>
<comment type="similarity">
    <text evidence="8">Belongs to the DyP-type peroxidase family.</text>
</comment>
<dbReference type="InterPro" id="IPR048327">
    <property type="entry name" value="Dyp_perox_N"/>
</dbReference>
<dbReference type="PANTHER" id="PTHR30521:SF4">
    <property type="entry name" value="DEFERROCHELATASE"/>
    <property type="match status" value="1"/>
</dbReference>
<sequence length="407" mass="43397">MGERDPRRRTVTRRRLLGSSAAALGAAGVGAGIYGVAEGGERAQAATGTDTVAWDGPRQAGIATAPPQAHAVFVGLDLLPRVGPAELVGIMKVWTADIARLTQGRPALADTEPELAAAPARLTVTVGFGPGVFAALGRPEAAPPWLAPLPAFAIDRLDPAYTGADLALQVCADDPVTVAHAVRVLVKNVRSLLTVRWTQRGFRRARGTELPGATMRNLMGQVDGTANPEPGTADFDSLVWDDGAGRPWMREGTSMVLRRIRIELDTWDELDRPGRELSVGRTLTTGAPLTGGRETDEPDFTATDRNGIPVIPPSAHIARARHTRSGERIFRRVYNYDDPPAPGQVSNSGLLFVSFQRDITSQFLPIQRRLDEFDALNEWTTPVGSAVFAIPPGAGSGSYIGEGLLGR</sequence>
<dbReference type="PANTHER" id="PTHR30521">
    <property type="entry name" value="DEFERROCHELATASE/PEROXIDASE"/>
    <property type="match status" value="1"/>
</dbReference>
<dbReference type="Proteomes" id="UP000570678">
    <property type="component" value="Unassembled WGS sequence"/>
</dbReference>
<evidence type="ECO:0000256" key="2">
    <source>
        <dbReference type="ARBA" id="ARBA00022559"/>
    </source>
</evidence>
<evidence type="ECO:0000256" key="7">
    <source>
        <dbReference type="ARBA" id="ARBA00023004"/>
    </source>
</evidence>
<dbReference type="AlphaFoldDB" id="A0A846YK24"/>
<feature type="domain" description="Dyp-type peroxidase N-terminal" evidence="9">
    <location>
        <begin position="59"/>
        <end position="203"/>
    </location>
</feature>
<keyword evidence="7" id="KW-0408">Iron</keyword>
<comment type="caution">
    <text evidence="11">The sequence shown here is derived from an EMBL/GenBank/DDBJ whole genome shotgun (WGS) entry which is preliminary data.</text>
</comment>
<organism evidence="11 12">
    <name type="scientific">Nocardia flavorosea</name>
    <dbReference type="NCBI Taxonomy" id="53429"/>
    <lineage>
        <taxon>Bacteria</taxon>
        <taxon>Bacillati</taxon>
        <taxon>Actinomycetota</taxon>
        <taxon>Actinomycetes</taxon>
        <taxon>Mycobacteriales</taxon>
        <taxon>Nocardiaceae</taxon>
        <taxon>Nocardia</taxon>
    </lineage>
</organism>
<evidence type="ECO:0000256" key="1">
    <source>
        <dbReference type="ARBA" id="ARBA00001970"/>
    </source>
</evidence>
<keyword evidence="12" id="KW-1185">Reference proteome</keyword>
<evidence type="ECO:0000256" key="8">
    <source>
        <dbReference type="ARBA" id="ARBA00025737"/>
    </source>
</evidence>
<evidence type="ECO:0000259" key="9">
    <source>
        <dbReference type="Pfam" id="PF04261"/>
    </source>
</evidence>
<gene>
    <name evidence="11" type="ORF">HGA15_15280</name>
</gene>
<evidence type="ECO:0000259" key="10">
    <source>
        <dbReference type="Pfam" id="PF20628"/>
    </source>
</evidence>
<evidence type="ECO:0000256" key="5">
    <source>
        <dbReference type="ARBA" id="ARBA00022729"/>
    </source>
</evidence>
<dbReference type="Pfam" id="PF04261">
    <property type="entry name" value="Dyp_perox_N"/>
    <property type="match status" value="1"/>
</dbReference>
<evidence type="ECO:0000313" key="11">
    <source>
        <dbReference type="EMBL" id="NKY57488.1"/>
    </source>
</evidence>
<dbReference type="EMBL" id="JAAXOT010000007">
    <property type="protein sequence ID" value="NKY57488.1"/>
    <property type="molecule type" value="Genomic_DNA"/>
</dbReference>
<reference evidence="11 12" key="1">
    <citation type="submission" date="2020-04" db="EMBL/GenBank/DDBJ databases">
        <title>MicrobeNet Type strains.</title>
        <authorList>
            <person name="Nicholson A.C."/>
        </authorList>
    </citation>
    <scope>NUCLEOTIDE SEQUENCE [LARGE SCALE GENOMIC DNA]</scope>
    <source>
        <strain evidence="11 12">JCM 3332</strain>
    </source>
</reference>
<evidence type="ECO:0000256" key="4">
    <source>
        <dbReference type="ARBA" id="ARBA00022723"/>
    </source>
</evidence>
<dbReference type="InterPro" id="IPR048328">
    <property type="entry name" value="Dyp_perox_C"/>
</dbReference>
<keyword evidence="5" id="KW-0732">Signal</keyword>
<keyword evidence="3" id="KW-0349">Heme</keyword>
<dbReference type="SUPFAM" id="SSF54909">
    <property type="entry name" value="Dimeric alpha+beta barrel"/>
    <property type="match status" value="1"/>
</dbReference>
<protein>
    <submittedName>
        <fullName evidence="11">Dyp-type peroxidase</fullName>
    </submittedName>
</protein>
<dbReference type="GO" id="GO:0004601">
    <property type="term" value="F:peroxidase activity"/>
    <property type="evidence" value="ECO:0007669"/>
    <property type="project" value="UniProtKB-KW"/>
</dbReference>
<comment type="cofactor">
    <cofactor evidence="1">
        <name>heme b</name>
        <dbReference type="ChEBI" id="CHEBI:60344"/>
    </cofactor>
</comment>
<dbReference type="PROSITE" id="PS51318">
    <property type="entry name" value="TAT"/>
    <property type="match status" value="1"/>
</dbReference>
<dbReference type="InterPro" id="IPR006311">
    <property type="entry name" value="TAT_signal"/>
</dbReference>
<evidence type="ECO:0000256" key="6">
    <source>
        <dbReference type="ARBA" id="ARBA00023002"/>
    </source>
</evidence>
<dbReference type="GO" id="GO:0005829">
    <property type="term" value="C:cytosol"/>
    <property type="evidence" value="ECO:0007669"/>
    <property type="project" value="TreeGrafter"/>
</dbReference>
<dbReference type="Pfam" id="PF20628">
    <property type="entry name" value="Dyp_perox_C"/>
    <property type="match status" value="1"/>
</dbReference>
<keyword evidence="2 11" id="KW-0575">Peroxidase</keyword>
<evidence type="ECO:0000313" key="12">
    <source>
        <dbReference type="Proteomes" id="UP000570678"/>
    </source>
</evidence>
<dbReference type="PROSITE" id="PS51404">
    <property type="entry name" value="DYP_PEROXIDASE"/>
    <property type="match status" value="1"/>
</dbReference>
<keyword evidence="6" id="KW-0560">Oxidoreductase</keyword>
<dbReference type="NCBIfam" id="TIGR01413">
    <property type="entry name" value="Dyp_perox_fam"/>
    <property type="match status" value="1"/>
</dbReference>
<accession>A0A846YK24</accession>
<feature type="domain" description="Dyp-type peroxidase C-terminal" evidence="10">
    <location>
        <begin position="215"/>
        <end position="393"/>
    </location>
</feature>
<dbReference type="GO" id="GO:0020037">
    <property type="term" value="F:heme binding"/>
    <property type="evidence" value="ECO:0007669"/>
    <property type="project" value="InterPro"/>
</dbReference>
<proteinExistence type="inferred from homology"/>
<dbReference type="GO" id="GO:0046872">
    <property type="term" value="F:metal ion binding"/>
    <property type="evidence" value="ECO:0007669"/>
    <property type="project" value="UniProtKB-KW"/>
</dbReference>
<dbReference type="InterPro" id="IPR006314">
    <property type="entry name" value="Dyp_peroxidase"/>
</dbReference>
<keyword evidence="4" id="KW-0479">Metal-binding</keyword>